<dbReference type="HOGENOM" id="CLU_020027_14_1_1"/>
<accession>A0A072PNH6</accession>
<dbReference type="GeneID" id="25277768"/>
<dbReference type="Pfam" id="PF00144">
    <property type="entry name" value="Beta-lactamase"/>
    <property type="match status" value="1"/>
</dbReference>
<dbReference type="Pfam" id="PF11954">
    <property type="entry name" value="DUF3471"/>
    <property type="match status" value="1"/>
</dbReference>
<evidence type="ECO:0008006" key="7">
    <source>
        <dbReference type="Google" id="ProtNLM"/>
    </source>
</evidence>
<comment type="similarity">
    <text evidence="1">Belongs to the peptidase S12 family.</text>
</comment>
<dbReference type="VEuPathDB" id="FungiDB:A1O9_02827"/>
<organism evidence="5 6">
    <name type="scientific">Exophiala aquamarina CBS 119918</name>
    <dbReference type="NCBI Taxonomy" id="1182545"/>
    <lineage>
        <taxon>Eukaryota</taxon>
        <taxon>Fungi</taxon>
        <taxon>Dikarya</taxon>
        <taxon>Ascomycota</taxon>
        <taxon>Pezizomycotina</taxon>
        <taxon>Eurotiomycetes</taxon>
        <taxon>Chaetothyriomycetidae</taxon>
        <taxon>Chaetothyriales</taxon>
        <taxon>Herpotrichiellaceae</taxon>
        <taxon>Exophiala</taxon>
    </lineage>
</organism>
<feature type="domain" description="Peptidase S12 Pab87-related C-terminal" evidence="4">
    <location>
        <begin position="432"/>
        <end position="531"/>
    </location>
</feature>
<evidence type="ECO:0000313" key="5">
    <source>
        <dbReference type="EMBL" id="KEF61262.1"/>
    </source>
</evidence>
<comment type="caution">
    <text evidence="5">The sequence shown here is derived from an EMBL/GenBank/DDBJ whole genome shotgun (WGS) entry which is preliminary data.</text>
</comment>
<dbReference type="EMBL" id="AMGV01000002">
    <property type="protein sequence ID" value="KEF61262.1"/>
    <property type="molecule type" value="Genomic_DNA"/>
</dbReference>
<evidence type="ECO:0000256" key="2">
    <source>
        <dbReference type="SAM" id="MobiDB-lite"/>
    </source>
</evidence>
<keyword evidence="6" id="KW-1185">Reference proteome</keyword>
<evidence type="ECO:0000313" key="6">
    <source>
        <dbReference type="Proteomes" id="UP000027920"/>
    </source>
</evidence>
<sequence length="538" mass="59460">MPSDHFLCSDRFSSLVGQLMIQHHVPGLSIATVQDQKIRSVGYGHACLTRSTPCTADTLFDIASSAKSLTAAAVGLLVVDNQSYPEVQWDATMSSLLPNDFVMSGTGYTEGVTVEDILSHRSGMAAHDSSYMGHRAVRPDNAQSITRNLRNLPVAAPIRARYLYCNMMYTVATYLVEVKSTQSFGQFLQHRIFQPLGMQSTSLQPGSARSKVLGDRIASGYYWQKAESTYYEVQSSDCEEGQGAGSIISSVGDFIKWIKALLNRENPISERLYQGLVRGRSLKNPNARRLKPYSSPAIYAAGLEVHYYRGCMVVGHDGNIAGFASRFLFLPDFKFGAVIFANSSNAGPVTSILAREFMDHILQVPEIERPRHKFKTTANTPTTAKPLVVASDFYHSPNHQGTETHKNTAKNQSQARKKNKVQQKSDHPGGVVQTQKTPLEAYTGVYSHPGYHALVVQIKDGNIFIDATDRSMGFTLTFEHVSDQTKYIAHLSDLVEGGDDPIKAEFILEGAQAVKMGLNLEPALMELIWFEKHEVRRG</sequence>
<dbReference type="InterPro" id="IPR021860">
    <property type="entry name" value="Peptidase_S12_Pab87-rel_C"/>
</dbReference>
<dbReference type="SUPFAM" id="SSF56601">
    <property type="entry name" value="beta-lactamase/transpeptidase-like"/>
    <property type="match status" value="1"/>
</dbReference>
<dbReference type="STRING" id="1182545.A0A072PNH6"/>
<name>A0A072PNH6_9EURO</name>
<dbReference type="InterPro" id="IPR012338">
    <property type="entry name" value="Beta-lactam/transpept-like"/>
</dbReference>
<protein>
    <recommendedName>
        <fullName evidence="7">Beta-lactamase-related domain-containing protein</fullName>
    </recommendedName>
</protein>
<dbReference type="AlphaFoldDB" id="A0A072PNH6"/>
<evidence type="ECO:0000259" key="4">
    <source>
        <dbReference type="Pfam" id="PF11954"/>
    </source>
</evidence>
<dbReference type="RefSeq" id="XP_013263852.1">
    <property type="nucleotide sequence ID" value="XM_013408398.1"/>
</dbReference>
<dbReference type="Proteomes" id="UP000027920">
    <property type="component" value="Unassembled WGS sequence"/>
</dbReference>
<dbReference type="InterPro" id="IPR050491">
    <property type="entry name" value="AmpC-like"/>
</dbReference>
<feature type="domain" description="Beta-lactamase-related" evidence="3">
    <location>
        <begin position="13"/>
        <end position="346"/>
    </location>
</feature>
<reference evidence="5 6" key="1">
    <citation type="submission" date="2013-03" db="EMBL/GenBank/DDBJ databases">
        <title>The Genome Sequence of Exophiala aquamarina CBS 119918.</title>
        <authorList>
            <consortium name="The Broad Institute Genomics Platform"/>
            <person name="Cuomo C."/>
            <person name="de Hoog S."/>
            <person name="Gorbushina A."/>
            <person name="Walker B."/>
            <person name="Young S.K."/>
            <person name="Zeng Q."/>
            <person name="Gargeya S."/>
            <person name="Fitzgerald M."/>
            <person name="Haas B."/>
            <person name="Abouelleil A."/>
            <person name="Allen A.W."/>
            <person name="Alvarado L."/>
            <person name="Arachchi H.M."/>
            <person name="Berlin A.M."/>
            <person name="Chapman S.B."/>
            <person name="Gainer-Dewar J."/>
            <person name="Goldberg J."/>
            <person name="Griggs A."/>
            <person name="Gujja S."/>
            <person name="Hansen M."/>
            <person name="Howarth C."/>
            <person name="Imamovic A."/>
            <person name="Ireland A."/>
            <person name="Larimer J."/>
            <person name="McCowan C."/>
            <person name="Murphy C."/>
            <person name="Pearson M."/>
            <person name="Poon T.W."/>
            <person name="Priest M."/>
            <person name="Roberts A."/>
            <person name="Saif S."/>
            <person name="Shea T."/>
            <person name="Sisk P."/>
            <person name="Sykes S."/>
            <person name="Wortman J."/>
            <person name="Nusbaum C."/>
            <person name="Birren B."/>
        </authorList>
    </citation>
    <scope>NUCLEOTIDE SEQUENCE [LARGE SCALE GENOMIC DNA]</scope>
    <source>
        <strain evidence="5 6">CBS 119918</strain>
    </source>
</reference>
<dbReference type="PANTHER" id="PTHR46825">
    <property type="entry name" value="D-ALANYL-D-ALANINE-CARBOXYPEPTIDASE/ENDOPEPTIDASE AMPH"/>
    <property type="match status" value="1"/>
</dbReference>
<dbReference type="PANTHER" id="PTHR46825:SF9">
    <property type="entry name" value="BETA-LACTAMASE-RELATED DOMAIN-CONTAINING PROTEIN"/>
    <property type="match status" value="1"/>
</dbReference>
<proteinExistence type="inferred from homology"/>
<dbReference type="OrthoDB" id="5946976at2759"/>
<dbReference type="Gene3D" id="3.40.710.10">
    <property type="entry name" value="DD-peptidase/beta-lactamase superfamily"/>
    <property type="match status" value="1"/>
</dbReference>
<evidence type="ECO:0000259" key="3">
    <source>
        <dbReference type="Pfam" id="PF00144"/>
    </source>
</evidence>
<gene>
    <name evidence="5" type="ORF">A1O9_02827</name>
</gene>
<evidence type="ECO:0000256" key="1">
    <source>
        <dbReference type="ARBA" id="ARBA00038215"/>
    </source>
</evidence>
<feature type="region of interest" description="Disordered" evidence="2">
    <location>
        <begin position="395"/>
        <end position="434"/>
    </location>
</feature>
<dbReference type="InterPro" id="IPR001466">
    <property type="entry name" value="Beta-lactam-related"/>
</dbReference>